<dbReference type="STRING" id="72664.V4M8W7"/>
<evidence type="ECO:0000313" key="3">
    <source>
        <dbReference type="EMBL" id="ESQ27581.1"/>
    </source>
</evidence>
<dbReference type="SMART" id="SM00240">
    <property type="entry name" value="FHA"/>
    <property type="match status" value="1"/>
</dbReference>
<dbReference type="OMA" id="ASAPPWI"/>
<feature type="region of interest" description="Disordered" evidence="1">
    <location>
        <begin position="279"/>
        <end position="304"/>
    </location>
</feature>
<dbReference type="OrthoDB" id="10262769at2759"/>
<dbReference type="GO" id="GO:0071339">
    <property type="term" value="C:MLL1 complex"/>
    <property type="evidence" value="ECO:0007669"/>
    <property type="project" value="InterPro"/>
</dbReference>
<dbReference type="GO" id="GO:0031011">
    <property type="term" value="C:Ino80 complex"/>
    <property type="evidence" value="ECO:0007669"/>
    <property type="project" value="InterPro"/>
</dbReference>
<evidence type="ECO:0000256" key="1">
    <source>
        <dbReference type="SAM" id="MobiDB-lite"/>
    </source>
</evidence>
<evidence type="ECO:0000313" key="4">
    <source>
        <dbReference type="Proteomes" id="UP000030689"/>
    </source>
</evidence>
<name>V4M8W7_EUTSA</name>
<dbReference type="PROSITE" id="PS50006">
    <property type="entry name" value="FHA_DOMAIN"/>
    <property type="match status" value="1"/>
</dbReference>
<dbReference type="Pfam" id="PF13325">
    <property type="entry name" value="MCRS_N"/>
    <property type="match status" value="1"/>
</dbReference>
<evidence type="ECO:0000259" key="2">
    <source>
        <dbReference type="PROSITE" id="PS50006"/>
    </source>
</evidence>
<dbReference type="PANTHER" id="PTHR13233">
    <property type="entry name" value="MICROSPHERULE PROTEIN 1"/>
    <property type="match status" value="1"/>
</dbReference>
<dbReference type="SUPFAM" id="SSF49879">
    <property type="entry name" value="SMAD/FHA domain"/>
    <property type="match status" value="1"/>
</dbReference>
<dbReference type="eggNOG" id="KOG2293">
    <property type="taxonomic scope" value="Eukaryota"/>
</dbReference>
<dbReference type="EMBL" id="KI517953">
    <property type="protein sequence ID" value="ESQ27581.1"/>
    <property type="molecule type" value="Genomic_DNA"/>
</dbReference>
<reference evidence="3 4" key="1">
    <citation type="journal article" date="2013" name="Front. Plant Sci.">
        <title>The Reference Genome of the Halophytic Plant Eutrema salsugineum.</title>
        <authorList>
            <person name="Yang R."/>
            <person name="Jarvis D.E."/>
            <person name="Chen H."/>
            <person name="Beilstein M.A."/>
            <person name="Grimwood J."/>
            <person name="Jenkins J."/>
            <person name="Shu S."/>
            <person name="Prochnik S."/>
            <person name="Xin M."/>
            <person name="Ma C."/>
            <person name="Schmutz J."/>
            <person name="Wing R.A."/>
            <person name="Mitchell-Olds T."/>
            <person name="Schumaker K.S."/>
            <person name="Wang X."/>
        </authorList>
    </citation>
    <scope>NUCLEOTIDE SEQUENCE [LARGE SCALE GENOMIC DNA]</scope>
</reference>
<dbReference type="Gene3D" id="2.60.200.20">
    <property type="match status" value="1"/>
</dbReference>
<keyword evidence="4" id="KW-1185">Reference proteome</keyword>
<dbReference type="InterPro" id="IPR025999">
    <property type="entry name" value="MCRS_N"/>
</dbReference>
<dbReference type="InterPro" id="IPR037912">
    <property type="entry name" value="MCRS1"/>
</dbReference>
<dbReference type="KEGG" id="eus:EUTSA_v10019439mg"/>
<feature type="domain" description="FHA" evidence="2">
    <location>
        <begin position="465"/>
        <end position="521"/>
    </location>
</feature>
<organism evidence="3 4">
    <name type="scientific">Eutrema salsugineum</name>
    <name type="common">Saltwater cress</name>
    <name type="synonym">Sisymbrium salsugineum</name>
    <dbReference type="NCBI Taxonomy" id="72664"/>
    <lineage>
        <taxon>Eukaryota</taxon>
        <taxon>Viridiplantae</taxon>
        <taxon>Streptophyta</taxon>
        <taxon>Embryophyta</taxon>
        <taxon>Tracheophyta</taxon>
        <taxon>Spermatophyta</taxon>
        <taxon>Magnoliopsida</taxon>
        <taxon>eudicotyledons</taxon>
        <taxon>Gunneridae</taxon>
        <taxon>Pentapetalae</taxon>
        <taxon>rosids</taxon>
        <taxon>malvids</taxon>
        <taxon>Brassicales</taxon>
        <taxon>Brassicaceae</taxon>
        <taxon>Eutremeae</taxon>
        <taxon>Eutrema</taxon>
    </lineage>
</organism>
<dbReference type="PANTHER" id="PTHR13233:SF8">
    <property type="entry name" value="FORKHEAD-ASSOCIATED (FHA) DOMAIN-CONTAINING PROTEIN"/>
    <property type="match status" value="1"/>
</dbReference>
<proteinExistence type="predicted"/>
<dbReference type="Gramene" id="ESQ27581">
    <property type="protein sequence ID" value="ESQ27581"/>
    <property type="gene ID" value="EUTSA_v10019439mg"/>
</dbReference>
<dbReference type="InterPro" id="IPR008984">
    <property type="entry name" value="SMAD_FHA_dom_sf"/>
</dbReference>
<dbReference type="Proteomes" id="UP000030689">
    <property type="component" value="Unassembled WGS sequence"/>
</dbReference>
<dbReference type="AlphaFoldDB" id="V4M8W7"/>
<gene>
    <name evidence="3" type="ORF">EUTSA_v10019439mg</name>
</gene>
<protein>
    <recommendedName>
        <fullName evidence="2">FHA domain-containing protein</fullName>
    </recommendedName>
</protein>
<dbReference type="GO" id="GO:0045944">
    <property type="term" value="P:positive regulation of transcription by RNA polymerase II"/>
    <property type="evidence" value="ECO:0007669"/>
    <property type="project" value="TreeGrafter"/>
</dbReference>
<dbReference type="GO" id="GO:0002151">
    <property type="term" value="F:G-quadruplex RNA binding"/>
    <property type="evidence" value="ECO:0007669"/>
    <property type="project" value="InterPro"/>
</dbReference>
<accession>V4M8W7</accession>
<sequence length="560" mass="64076">MAFPWIPEDDFRLRKSIENGASLESLAKGAVKFSRRFTLSELTDRWHSLLYSPQVKSLSSSIGFDLEHSDQFLPQSHHHHYSTPVRTQYYTARKRMRLEEPLYDDHNNHVAFGGNMFGGSDFFGLQFDDSELEIIKNTFQDGTHQQDEDGDDDRMANQLLNINDGEIQDCFVTDTTTLDQFFHQEEFQDPLFRNLNASFIETTSLSHEKEVHEQAETHQDLPSKQEGYSHGAMSLSKLDPHPEIKNGECICTINQACSEVPNNDDINLQLYKPRARNSINPSSLASMRKHTKPPLPPIRGSSFSQGKGNDFINMYGIGDCDVTEQASCSSAFKNSFTEKATFTATTSVSQQHFRDKEICEQTFSAEMDIDASMSEEEQNHNEIESDEDLPSFSDVEAMVLDMDLEPVGQDRYELEASRYRNEEMARMIMRLEQSSKSYMNRIIASHGAFAILYGSSKHYINKPEVLLGRATGEYPVDIDLGRSRSGTKVSRRQALIRLKQDGCFEIKNLGKFSIWLNEKEIEHRETVNLKNNSLIQIREMSFVFETNEKAVKRYLDGIHK</sequence>
<dbReference type="GO" id="GO:0044545">
    <property type="term" value="C:NSL complex"/>
    <property type="evidence" value="ECO:0007669"/>
    <property type="project" value="TreeGrafter"/>
</dbReference>
<dbReference type="Pfam" id="PF00498">
    <property type="entry name" value="FHA"/>
    <property type="match status" value="1"/>
</dbReference>
<dbReference type="InterPro" id="IPR000253">
    <property type="entry name" value="FHA_dom"/>
</dbReference>